<proteinExistence type="predicted"/>
<feature type="region of interest" description="Disordered" evidence="1">
    <location>
        <begin position="37"/>
        <end position="78"/>
    </location>
</feature>
<dbReference type="EMBL" id="JARRAG010000002">
    <property type="protein sequence ID" value="MDG3006684.1"/>
    <property type="molecule type" value="Genomic_DNA"/>
</dbReference>
<comment type="caution">
    <text evidence="2">The sequence shown here is derived from an EMBL/GenBank/DDBJ whole genome shotgun (WGS) entry which is preliminary data.</text>
</comment>
<sequence>MRTRHAFRPSMESMPRLDLPSTIVVVDPLAPVMIPSQPTPVHVQPTDPVPIPSPGPYDVPYVGVDPSQPIHTDVNLTA</sequence>
<evidence type="ECO:0000256" key="1">
    <source>
        <dbReference type="SAM" id="MobiDB-lite"/>
    </source>
</evidence>
<reference evidence="2 3" key="1">
    <citation type="submission" date="2023-03" db="EMBL/GenBank/DDBJ databases">
        <title>Paludisphaera mucosa sp. nov. a novel planctomycete from northern fen.</title>
        <authorList>
            <person name="Ivanova A."/>
        </authorList>
    </citation>
    <scope>NUCLEOTIDE SEQUENCE [LARGE SCALE GENOMIC DNA]</scope>
    <source>
        <strain evidence="2 3">Pla2</strain>
    </source>
</reference>
<name>A0ABT6FGI9_9BACT</name>
<evidence type="ECO:0000313" key="2">
    <source>
        <dbReference type="EMBL" id="MDG3006684.1"/>
    </source>
</evidence>
<dbReference type="RefSeq" id="WP_277862977.1">
    <property type="nucleotide sequence ID" value="NZ_JARRAG010000002.1"/>
</dbReference>
<protein>
    <submittedName>
        <fullName evidence="2">Uncharacterized protein</fullName>
    </submittedName>
</protein>
<organism evidence="2 3">
    <name type="scientific">Paludisphaera mucosa</name>
    <dbReference type="NCBI Taxonomy" id="3030827"/>
    <lineage>
        <taxon>Bacteria</taxon>
        <taxon>Pseudomonadati</taxon>
        <taxon>Planctomycetota</taxon>
        <taxon>Planctomycetia</taxon>
        <taxon>Isosphaerales</taxon>
        <taxon>Isosphaeraceae</taxon>
        <taxon>Paludisphaera</taxon>
    </lineage>
</organism>
<gene>
    <name evidence="2" type="ORF">PZE19_23190</name>
</gene>
<dbReference type="Proteomes" id="UP001216907">
    <property type="component" value="Unassembled WGS sequence"/>
</dbReference>
<evidence type="ECO:0000313" key="3">
    <source>
        <dbReference type="Proteomes" id="UP001216907"/>
    </source>
</evidence>
<keyword evidence="3" id="KW-1185">Reference proteome</keyword>
<feature type="compositionally biased region" description="Pro residues" evidence="1">
    <location>
        <begin position="47"/>
        <end position="57"/>
    </location>
</feature>
<accession>A0ABT6FGI9</accession>